<feature type="compositionally biased region" description="Gly residues" evidence="4">
    <location>
        <begin position="142"/>
        <end position="152"/>
    </location>
</feature>
<evidence type="ECO:0000256" key="3">
    <source>
        <dbReference type="ARBA" id="ARBA00023295"/>
    </source>
</evidence>
<feature type="compositionally biased region" description="Acidic residues" evidence="4">
    <location>
        <begin position="421"/>
        <end position="452"/>
    </location>
</feature>
<evidence type="ECO:0000256" key="1">
    <source>
        <dbReference type="ARBA" id="ARBA00009902"/>
    </source>
</evidence>
<dbReference type="InterPro" id="IPR001362">
    <property type="entry name" value="Glyco_hydro_32"/>
</dbReference>
<sequence length="1567" mass="163010">MELRSRCVREYTHVTGRQENPNEPVADTPFMSAIEGKAAAAATAANNRTSVELAAALRAPEPADADAVGVDAAIITIICTAGPGNLQSTSGLAGAAAAACKPAALSHLLPTCTPHTNLQQDLDADHNPVPADSLKLPSSSRNGGGGGQGSCGGDHSTPPYCFPSPSHDRDQESLKPMFHVMPVSGWGSDPNGPIFYKGRYHLFYQARPGTCQWHWGVGWDHVVSYDLAHWDRLPPAIFPTPGGPDADGCFSGSIAVEPRTGVPVCFYTGARLRTNREVPLPHPPPSHDMGLPHFEAQCCAVCDPDDELLVKWRKVPMPLMELPHTGQLTAWRDPWFVEQGDGRGREWTMLIGSGLKDGGGTALVYRTQDITRGWRFVGDLCSWPNPKMGVVWECPFLVQLQPLPLCAHVLPTTDLAGLMEAEGEEGEGEEEAGEGEGEEREGEEEAGEGEGEEREHMVEMEPMATAVAAAGKAEVEEDGLAEVVEDIIEAKAFGPKAAAAAKAEEAAMAPTPPTLRTNDALKNSGEVEEVAEDGFQAAVRAEVGSVMQTMAVIVYEEAEVALAQTGTGAEAVEEGEPSGVIAGRESSSGASDTSMVHGSRLECTASGSSSLRSRSRSGDSGNGGAVGDSETASEWQRQAVSSSIGGGGGDKGGYAAEVPTSLVEAVRQTLAAEPVVQLAAMPQPVRSVDIAAAEPVMIKMSVSRTGCADVAAVAELVDALLQAVTQEQQSTACTATKAAAVESSSAIAAAHAAATEFDFVTAVAPAAAVRHGADVIDFSVIAAAPWTAPADLGSDASTAIASITVRRAVSLLPSPVLENGASSHAADAGDASGGGHVDPRAPSVPAAAAAATADEEIAAAAPGQAPIVRSCCLTSSTLTASATVPAAAAADRAVLQDLHFMVTQVMEARRARAGAAAAAAAEEEDAALRGDSGGTMGSVTASGGKLSYSPGVMGHSAVPEPDTEVEPLPAPVTMRYHKAQPLRPLTATVAALSAGCGTSVATDLRCSAAAPDALDSPQMLAATPANSATELDSPASAPAFSYAAAVAAAAAATATAATASIVETKPTVELKPKAVRPNADAASSDFRIGDGAMHVQLPLLNAGGSGGVASGGTSPVPTLARAADVASTTRHAFASSVPQHRRWLFGNAPDACHISGDLVGTRPIYWIGEYDSTAAKYDIANAVGAAPLDIGNCLYAPACFQDAQAYNFLSGSTTCICTTTTSTSCCLLAEVGTLLPSLPPAQHEQGRHILWGYMKELRRVPPAPALCDKYSYAGCVSLPRALYLRGDKLFQLPLPELTALRSDVAVHFSRVSLTHGSPWRLMGLRGLHLDLEMAISPGTAHRTVVLLRSWRPRGRGAAALVYDWTSRRLYVVFEAMHPSRQALWRGEHPPAGASTASAMTPPPSSSASVATTQPQQQGPHLHQHHHHSFPPDLPSELIRADPDLELSSDTSLEGPLSDEEEMVEEDTAGGGDLDLPPGSPLRLRVFLDASCLEVFTGSGQVLTTRVYRGHAPHVKPQQPQPHQQHADPGIEVWSVGGSCSLDDLHAYEMDTAWLREGDAPLDGFVRK</sequence>
<feature type="region of interest" description="Disordered" evidence="4">
    <location>
        <begin position="421"/>
        <end position="456"/>
    </location>
</feature>
<dbReference type="FunCoup" id="D8TNI3">
    <property type="interactions" value="374"/>
</dbReference>
<evidence type="ECO:0000259" key="6">
    <source>
        <dbReference type="Pfam" id="PF08244"/>
    </source>
</evidence>
<feature type="compositionally biased region" description="Low complexity" evidence="4">
    <location>
        <begin position="821"/>
        <end position="830"/>
    </location>
</feature>
<dbReference type="Gene3D" id="2.60.120.560">
    <property type="entry name" value="Exo-inulinase, domain 1"/>
    <property type="match status" value="1"/>
</dbReference>
<accession>D8TNI3</accession>
<dbReference type="eggNOG" id="KOG0228">
    <property type="taxonomic scope" value="Eukaryota"/>
</dbReference>
<keyword evidence="8" id="KW-1185">Reference proteome</keyword>
<dbReference type="EMBL" id="GL378329">
    <property type="protein sequence ID" value="EFJ50845.1"/>
    <property type="molecule type" value="Genomic_DNA"/>
</dbReference>
<dbReference type="InterPro" id="IPR013320">
    <property type="entry name" value="ConA-like_dom_sf"/>
</dbReference>
<feature type="domain" description="Glycosyl hydrolase family 32 N-terminal" evidence="5">
    <location>
        <begin position="179"/>
        <end position="402"/>
    </location>
</feature>
<dbReference type="CDD" id="cd08996">
    <property type="entry name" value="GH32_FFase"/>
    <property type="match status" value="1"/>
</dbReference>
<feature type="compositionally biased region" description="Polar residues" evidence="4">
    <location>
        <begin position="585"/>
        <end position="596"/>
    </location>
</feature>
<proteinExistence type="inferred from homology"/>
<dbReference type="GO" id="GO:0004553">
    <property type="term" value="F:hydrolase activity, hydrolyzing O-glycosyl compounds"/>
    <property type="evidence" value="ECO:0007669"/>
    <property type="project" value="InterPro"/>
</dbReference>
<feature type="compositionally biased region" description="Low complexity" evidence="4">
    <location>
        <begin position="1389"/>
        <end position="1420"/>
    </location>
</feature>
<dbReference type="Gene3D" id="2.115.10.20">
    <property type="entry name" value="Glycosyl hydrolase domain, family 43"/>
    <property type="match status" value="2"/>
</dbReference>
<dbReference type="RefSeq" id="XP_002947857.1">
    <property type="nucleotide sequence ID" value="XM_002947811.1"/>
</dbReference>
<feature type="region of interest" description="Disordered" evidence="4">
    <location>
        <begin position="821"/>
        <end position="848"/>
    </location>
</feature>
<dbReference type="SUPFAM" id="SSF49899">
    <property type="entry name" value="Concanavalin A-like lectins/glucanases"/>
    <property type="match status" value="1"/>
</dbReference>
<dbReference type="Pfam" id="PF08244">
    <property type="entry name" value="Glyco_hydro_32C"/>
    <property type="match status" value="1"/>
</dbReference>
<protein>
    <recommendedName>
        <fullName evidence="9">Glycosyl hydrolase family 32 N-terminal domain-containing protein</fullName>
    </recommendedName>
</protein>
<dbReference type="KEGG" id="vcn:VOLCADRAFT_88188"/>
<keyword evidence="3" id="KW-0326">Glycosidase</keyword>
<evidence type="ECO:0000259" key="5">
    <source>
        <dbReference type="Pfam" id="PF00251"/>
    </source>
</evidence>
<evidence type="ECO:0000313" key="8">
    <source>
        <dbReference type="Proteomes" id="UP000001058"/>
    </source>
</evidence>
<feature type="domain" description="Glycosyl hydrolase family 32 C-terminal" evidence="6">
    <location>
        <begin position="1469"/>
        <end position="1547"/>
    </location>
</feature>
<feature type="region of interest" description="Disordered" evidence="4">
    <location>
        <begin position="119"/>
        <end position="169"/>
    </location>
</feature>
<dbReference type="STRING" id="3068.D8TNI3"/>
<keyword evidence="2" id="KW-0378">Hydrolase</keyword>
<organism evidence="8">
    <name type="scientific">Volvox carteri f. nagariensis</name>
    <dbReference type="NCBI Taxonomy" id="3068"/>
    <lineage>
        <taxon>Eukaryota</taxon>
        <taxon>Viridiplantae</taxon>
        <taxon>Chlorophyta</taxon>
        <taxon>core chlorophytes</taxon>
        <taxon>Chlorophyceae</taxon>
        <taxon>CS clade</taxon>
        <taxon>Chlamydomonadales</taxon>
        <taxon>Volvocaceae</taxon>
        <taxon>Volvox</taxon>
    </lineage>
</organism>
<dbReference type="GeneID" id="9620894"/>
<feature type="region of interest" description="Disordered" evidence="4">
    <location>
        <begin position="1384"/>
        <end position="1477"/>
    </location>
</feature>
<feature type="compositionally biased region" description="Polar residues" evidence="4">
    <location>
        <begin position="630"/>
        <end position="643"/>
    </location>
</feature>
<name>D8TNI3_VOLCA</name>
<dbReference type="GO" id="GO:0005975">
    <property type="term" value="P:carbohydrate metabolic process"/>
    <property type="evidence" value="ECO:0007669"/>
    <property type="project" value="InterPro"/>
</dbReference>
<dbReference type="SUPFAM" id="SSF75005">
    <property type="entry name" value="Arabinanase/levansucrase/invertase"/>
    <property type="match status" value="2"/>
</dbReference>
<feature type="region of interest" description="Disordered" evidence="4">
    <location>
        <begin position="566"/>
        <end position="652"/>
    </location>
</feature>
<evidence type="ECO:0008006" key="9">
    <source>
        <dbReference type="Google" id="ProtNLM"/>
    </source>
</evidence>
<evidence type="ECO:0000256" key="4">
    <source>
        <dbReference type="SAM" id="MobiDB-lite"/>
    </source>
</evidence>
<evidence type="ECO:0000313" key="7">
    <source>
        <dbReference type="EMBL" id="EFJ50845.1"/>
    </source>
</evidence>
<reference evidence="7 8" key="1">
    <citation type="journal article" date="2010" name="Science">
        <title>Genomic analysis of organismal complexity in the multicellular green alga Volvox carteri.</title>
        <authorList>
            <person name="Prochnik S.E."/>
            <person name="Umen J."/>
            <person name="Nedelcu A.M."/>
            <person name="Hallmann A."/>
            <person name="Miller S.M."/>
            <person name="Nishii I."/>
            <person name="Ferris P."/>
            <person name="Kuo A."/>
            <person name="Mitros T."/>
            <person name="Fritz-Laylin L.K."/>
            <person name="Hellsten U."/>
            <person name="Chapman J."/>
            <person name="Simakov O."/>
            <person name="Rensing S.A."/>
            <person name="Terry A."/>
            <person name="Pangilinan J."/>
            <person name="Kapitonov V."/>
            <person name="Jurka J."/>
            <person name="Salamov A."/>
            <person name="Shapiro H."/>
            <person name="Schmutz J."/>
            <person name="Grimwood J."/>
            <person name="Lindquist E."/>
            <person name="Lucas S."/>
            <person name="Grigoriev I.V."/>
            <person name="Schmitt R."/>
            <person name="Kirk D."/>
            <person name="Rokhsar D.S."/>
        </authorList>
    </citation>
    <scope>NUCLEOTIDE SEQUENCE [LARGE SCALE GENOMIC DNA]</scope>
    <source>
        <strain evidence="8">f. Nagariensis / Eve</strain>
    </source>
</reference>
<gene>
    <name evidence="7" type="ORF">VOLCADRAFT_88188</name>
</gene>
<dbReference type="OrthoDB" id="202537at2759"/>
<comment type="similarity">
    <text evidence="1">Belongs to the glycosyl hydrolase 32 family.</text>
</comment>
<dbReference type="PANTHER" id="PTHR31953">
    <property type="entry name" value="BETA-FRUCTOFURANOSIDASE, INSOLUBLE ISOENZYME CWINV1-RELATED"/>
    <property type="match status" value="1"/>
</dbReference>
<dbReference type="InterPro" id="IPR013189">
    <property type="entry name" value="Glyco_hydro_32_C"/>
</dbReference>
<dbReference type="InterPro" id="IPR050551">
    <property type="entry name" value="Fructan_Metab_Enzymes"/>
</dbReference>
<evidence type="ECO:0000256" key="2">
    <source>
        <dbReference type="ARBA" id="ARBA00022801"/>
    </source>
</evidence>
<dbReference type="InterPro" id="IPR023296">
    <property type="entry name" value="Glyco_hydro_beta-prop_sf"/>
</dbReference>
<dbReference type="SMART" id="SM00640">
    <property type="entry name" value="Glyco_32"/>
    <property type="match status" value="1"/>
</dbReference>
<dbReference type="InterPro" id="IPR013148">
    <property type="entry name" value="Glyco_hydro_32_N"/>
</dbReference>
<dbReference type="InParanoid" id="D8TNI3"/>
<dbReference type="Proteomes" id="UP000001058">
    <property type="component" value="Unassembled WGS sequence"/>
</dbReference>
<dbReference type="Pfam" id="PF00251">
    <property type="entry name" value="Glyco_hydro_32N"/>
    <property type="match status" value="1"/>
</dbReference>
<feature type="compositionally biased region" description="Acidic residues" evidence="4">
    <location>
        <begin position="1456"/>
        <end position="1467"/>
    </location>
</feature>